<organism evidence="2 3">
    <name type="scientific">Chenopodium quinoa</name>
    <name type="common">Quinoa</name>
    <dbReference type="NCBI Taxonomy" id="63459"/>
    <lineage>
        <taxon>Eukaryota</taxon>
        <taxon>Viridiplantae</taxon>
        <taxon>Streptophyta</taxon>
        <taxon>Embryophyta</taxon>
        <taxon>Tracheophyta</taxon>
        <taxon>Spermatophyta</taxon>
        <taxon>Magnoliopsida</taxon>
        <taxon>eudicotyledons</taxon>
        <taxon>Gunneridae</taxon>
        <taxon>Pentapetalae</taxon>
        <taxon>Caryophyllales</taxon>
        <taxon>Chenopodiaceae</taxon>
        <taxon>Chenopodioideae</taxon>
        <taxon>Atripliceae</taxon>
        <taxon>Chenopodium</taxon>
    </lineage>
</organism>
<dbReference type="Gramene" id="AUR62016898-RA">
    <property type="protein sequence ID" value="AUR62016898-RA:cds"/>
    <property type="gene ID" value="AUR62016898"/>
</dbReference>
<dbReference type="PANTHER" id="PTHR34049">
    <property type="entry name" value="F-BOX PROTEIN SKIP27"/>
    <property type="match status" value="1"/>
</dbReference>
<dbReference type="GeneID" id="110706801"/>
<sequence length="187" mass="21383">MALTKSLSFSLGRKRILISNDSCDLEQFCADFEQYSPITKRQCYFTSSGDEDDETFRLKNANSNSLLEALPQEILIKIVCGVNHDDLKQLFLVSKTIRDAAIIAKKSHFEFTTPLKTKAFRNSIDLVNSPLDLEEIEAPNAPKQARKMNRPRISKKRLSDISVALFSDKGEDEQRWSRRSLFMETDT</sequence>
<accession>A0A803LPL9</accession>
<dbReference type="InterPro" id="IPR001810">
    <property type="entry name" value="F-box_dom"/>
</dbReference>
<keyword evidence="3" id="KW-1185">Reference proteome</keyword>
<dbReference type="OMA" id="CHVDHED"/>
<proteinExistence type="predicted"/>
<reference evidence="2" key="1">
    <citation type="journal article" date="2017" name="Nature">
        <title>The genome of Chenopodium quinoa.</title>
        <authorList>
            <person name="Jarvis D.E."/>
            <person name="Ho Y.S."/>
            <person name="Lightfoot D.J."/>
            <person name="Schmoeckel S.M."/>
            <person name="Li B."/>
            <person name="Borm T.J.A."/>
            <person name="Ohyanagi H."/>
            <person name="Mineta K."/>
            <person name="Michell C.T."/>
            <person name="Saber N."/>
            <person name="Kharbatia N.M."/>
            <person name="Rupper R.R."/>
            <person name="Sharp A.R."/>
            <person name="Dally N."/>
            <person name="Boughton B.A."/>
            <person name="Woo Y.H."/>
            <person name="Gao G."/>
            <person name="Schijlen E.G.W.M."/>
            <person name="Guo X."/>
            <person name="Momin A.A."/>
            <person name="Negrao S."/>
            <person name="Al-Babili S."/>
            <person name="Gehring C."/>
            <person name="Roessner U."/>
            <person name="Jung C."/>
            <person name="Murphy K."/>
            <person name="Arold S.T."/>
            <person name="Gojobori T."/>
            <person name="van der Linden C.G."/>
            <person name="van Loo E.N."/>
            <person name="Jellen E.N."/>
            <person name="Maughan P.J."/>
            <person name="Tester M."/>
        </authorList>
    </citation>
    <scope>NUCLEOTIDE SEQUENCE [LARGE SCALE GENOMIC DNA]</scope>
    <source>
        <strain evidence="2">cv. PI 614886</strain>
    </source>
</reference>
<dbReference type="InterPro" id="IPR036047">
    <property type="entry name" value="F-box-like_dom_sf"/>
</dbReference>
<protein>
    <recommendedName>
        <fullName evidence="1">F-box domain-containing protein</fullName>
    </recommendedName>
</protein>
<reference evidence="2" key="2">
    <citation type="submission" date="2021-03" db="UniProtKB">
        <authorList>
            <consortium name="EnsemblPlants"/>
        </authorList>
    </citation>
    <scope>IDENTIFICATION</scope>
</reference>
<dbReference type="RefSeq" id="XP_021740444.1">
    <property type="nucleotide sequence ID" value="XM_021884752.1"/>
</dbReference>
<dbReference type="SUPFAM" id="SSF81383">
    <property type="entry name" value="F-box domain"/>
    <property type="match status" value="1"/>
</dbReference>
<name>A0A803LPL9_CHEQI</name>
<dbReference type="OrthoDB" id="786450at2759"/>
<evidence type="ECO:0000313" key="3">
    <source>
        <dbReference type="Proteomes" id="UP000596660"/>
    </source>
</evidence>
<dbReference type="InterPro" id="IPR045286">
    <property type="entry name" value="FBS1-like"/>
</dbReference>
<evidence type="ECO:0000259" key="1">
    <source>
        <dbReference type="PROSITE" id="PS50181"/>
    </source>
</evidence>
<dbReference type="PROSITE" id="PS50181">
    <property type="entry name" value="FBOX"/>
    <property type="match status" value="1"/>
</dbReference>
<dbReference type="EnsemblPlants" id="AUR62016898-RA">
    <property type="protein sequence ID" value="AUR62016898-RA:cds"/>
    <property type="gene ID" value="AUR62016898"/>
</dbReference>
<dbReference type="AlphaFoldDB" id="A0A803LPL9"/>
<evidence type="ECO:0000313" key="2">
    <source>
        <dbReference type="EnsemblPlants" id="AUR62016898-RA:cds"/>
    </source>
</evidence>
<dbReference type="KEGG" id="cqi:110706801"/>
<gene>
    <name evidence="2" type="primary">LOC110706801</name>
</gene>
<dbReference type="Proteomes" id="UP000596660">
    <property type="component" value="Unplaced"/>
</dbReference>
<dbReference type="PANTHER" id="PTHR34049:SF1">
    <property type="entry name" value="F-BOX PROTEIN SKIP27"/>
    <property type="match status" value="1"/>
</dbReference>
<feature type="domain" description="F-box" evidence="1">
    <location>
        <begin position="64"/>
        <end position="112"/>
    </location>
</feature>